<dbReference type="PANTHER" id="PTHR34066">
    <property type="entry name" value="GROWTH FACTOR 2"/>
    <property type="match status" value="1"/>
</dbReference>
<dbReference type="OrthoDB" id="20835at2759"/>
<dbReference type="EMBL" id="KB467831">
    <property type="protein sequence ID" value="PCH33542.1"/>
    <property type="molecule type" value="Genomic_DNA"/>
</dbReference>
<dbReference type="OMA" id="PLCPFDY"/>
<dbReference type="Pfam" id="PF08576">
    <property type="entry name" value="DUF1764"/>
    <property type="match status" value="1"/>
</dbReference>
<evidence type="ECO:0000313" key="3">
    <source>
        <dbReference type="Proteomes" id="UP000218811"/>
    </source>
</evidence>
<evidence type="ECO:0000256" key="1">
    <source>
        <dbReference type="SAM" id="MobiDB-lite"/>
    </source>
</evidence>
<sequence length="125" mass="13771">LPAEKKKKSKSAKRKRAPDRADAVEQPAKKRPVPETVLDPSARVAAPAPRRSKADKAAARAAPDAPVRKKHKADNEDEERFKDSRGTGPRRKTEEGFAIYKEDELGITDQGGDTPLCPFDCQCCF</sequence>
<reference evidence="2 3" key="1">
    <citation type="journal article" date="2012" name="Science">
        <title>The Paleozoic origin of enzymatic lignin decomposition reconstructed from 31 fungal genomes.</title>
        <authorList>
            <person name="Floudas D."/>
            <person name="Binder M."/>
            <person name="Riley R."/>
            <person name="Barry K."/>
            <person name="Blanchette R.A."/>
            <person name="Henrissat B."/>
            <person name="Martinez A.T."/>
            <person name="Otillar R."/>
            <person name="Spatafora J.W."/>
            <person name="Yadav J.S."/>
            <person name="Aerts A."/>
            <person name="Benoit I."/>
            <person name="Boyd A."/>
            <person name="Carlson A."/>
            <person name="Copeland A."/>
            <person name="Coutinho P.M."/>
            <person name="de Vries R.P."/>
            <person name="Ferreira P."/>
            <person name="Findley K."/>
            <person name="Foster B."/>
            <person name="Gaskell J."/>
            <person name="Glotzer D."/>
            <person name="Gorecki P."/>
            <person name="Heitman J."/>
            <person name="Hesse C."/>
            <person name="Hori C."/>
            <person name="Igarashi K."/>
            <person name="Jurgens J.A."/>
            <person name="Kallen N."/>
            <person name="Kersten P."/>
            <person name="Kohler A."/>
            <person name="Kuees U."/>
            <person name="Kumar T.K.A."/>
            <person name="Kuo A."/>
            <person name="LaButti K."/>
            <person name="Larrondo L.F."/>
            <person name="Lindquist E."/>
            <person name="Ling A."/>
            <person name="Lombard V."/>
            <person name="Lucas S."/>
            <person name="Lundell T."/>
            <person name="Martin R."/>
            <person name="McLaughlin D.J."/>
            <person name="Morgenstern I."/>
            <person name="Morin E."/>
            <person name="Murat C."/>
            <person name="Nagy L.G."/>
            <person name="Nolan M."/>
            <person name="Ohm R.A."/>
            <person name="Patyshakuliyeva A."/>
            <person name="Rokas A."/>
            <person name="Ruiz-Duenas F.J."/>
            <person name="Sabat G."/>
            <person name="Salamov A."/>
            <person name="Samejima M."/>
            <person name="Schmutz J."/>
            <person name="Slot J.C."/>
            <person name="St John F."/>
            <person name="Stenlid J."/>
            <person name="Sun H."/>
            <person name="Sun S."/>
            <person name="Syed K."/>
            <person name="Tsang A."/>
            <person name="Wiebenga A."/>
            <person name="Young D."/>
            <person name="Pisabarro A."/>
            <person name="Eastwood D.C."/>
            <person name="Martin F."/>
            <person name="Cullen D."/>
            <person name="Grigoriev I.V."/>
            <person name="Hibbett D.S."/>
        </authorList>
    </citation>
    <scope>NUCLEOTIDE SEQUENCE [LARGE SCALE GENOMIC DNA]</scope>
    <source>
        <strain evidence="2 3">MD-104</strain>
    </source>
</reference>
<feature type="non-terminal residue" evidence="2">
    <location>
        <position position="1"/>
    </location>
</feature>
<feature type="compositionally biased region" description="Basic and acidic residues" evidence="1">
    <location>
        <begin position="79"/>
        <end position="98"/>
    </location>
</feature>
<name>A0A2H3IU97_WOLCO</name>
<feature type="compositionally biased region" description="Low complexity" evidence="1">
    <location>
        <begin position="40"/>
        <end position="49"/>
    </location>
</feature>
<organism evidence="2 3">
    <name type="scientific">Wolfiporia cocos (strain MD-104)</name>
    <name type="common">Brown rot fungus</name>
    <dbReference type="NCBI Taxonomy" id="742152"/>
    <lineage>
        <taxon>Eukaryota</taxon>
        <taxon>Fungi</taxon>
        <taxon>Dikarya</taxon>
        <taxon>Basidiomycota</taxon>
        <taxon>Agaricomycotina</taxon>
        <taxon>Agaricomycetes</taxon>
        <taxon>Polyporales</taxon>
        <taxon>Phaeolaceae</taxon>
        <taxon>Wolfiporia</taxon>
    </lineage>
</organism>
<keyword evidence="3" id="KW-1185">Reference proteome</keyword>
<protein>
    <submittedName>
        <fullName evidence="2">DUF1764-domain-containing protein</fullName>
    </submittedName>
</protein>
<accession>A0A2H3IU97</accession>
<gene>
    <name evidence="2" type="ORF">WOLCODRAFT_135184</name>
</gene>
<dbReference type="InterPro" id="IPR013885">
    <property type="entry name" value="DUF1764_euk"/>
</dbReference>
<dbReference type="Proteomes" id="UP000218811">
    <property type="component" value="Unassembled WGS sequence"/>
</dbReference>
<feature type="region of interest" description="Disordered" evidence="1">
    <location>
        <begin position="1"/>
        <end position="98"/>
    </location>
</feature>
<proteinExistence type="predicted"/>
<dbReference type="AlphaFoldDB" id="A0A2H3IU97"/>
<feature type="compositionally biased region" description="Basic residues" evidence="1">
    <location>
        <begin position="1"/>
        <end position="17"/>
    </location>
</feature>
<evidence type="ECO:0000313" key="2">
    <source>
        <dbReference type="EMBL" id="PCH33542.1"/>
    </source>
</evidence>
<dbReference type="PANTHER" id="PTHR34066:SF1">
    <property type="entry name" value="DUF1764 FAMILY PROTEIN"/>
    <property type="match status" value="1"/>
</dbReference>